<evidence type="ECO:0000313" key="7">
    <source>
        <dbReference type="EMBL" id="MCZ8513058.1"/>
    </source>
</evidence>
<dbReference type="CDD" id="cd00615">
    <property type="entry name" value="Orn_deC_like"/>
    <property type="match status" value="1"/>
</dbReference>
<evidence type="ECO:0000256" key="5">
    <source>
        <dbReference type="ARBA" id="ARBA00023239"/>
    </source>
</evidence>
<dbReference type="InterPro" id="IPR008286">
    <property type="entry name" value="Prn/Lys/Arg_de-COase_C"/>
</dbReference>
<dbReference type="Proteomes" id="UP001527882">
    <property type="component" value="Unassembled WGS sequence"/>
</dbReference>
<evidence type="ECO:0000256" key="1">
    <source>
        <dbReference type="ARBA" id="ARBA00001933"/>
    </source>
</evidence>
<sequence length="504" mass="55933">MDHHRTPLFTALQQHAAGDPLQFHIPGHKKGRGADPEFRSFVGDNALSIDLINIVPLDDLHQPAGVIREAEQLAADAFGADYTLFSVQGTTGAIMTMLMSVCSPRDKIIIPRNAHKSILSAVIFAGALPVWVEPEKDARLGIEHGVTLESIRQAISRNPDTKAVLLINPTYYGTCINLRQMVEFIHSCNIPVLVDEAHGTLLHFHERLPMSAMQAGADMAATSVHKLGGSMTQSSVLNVKGDRVSIKRIRTFMSMLTTTSTSYLLLSSLDAARRQLALHGQALAEQTIRLARDARRQINEISGLYCYGDEICEKEGVFHYDPTKLCIHLDQLDITGFGAEEWLRKTYKIEVELSDLKNLLCLITLGDTEREVSRLLQALRHMSELFRCREIPYTRACAAIVPAASRFSLPPRDAFYARSESIRLQQSIGRVITEFVYVYPPGIPILMPGQIITPEAVDYIRRHLKAGLPVKGTEDPDIQKLRVVAAPRQESEALGSRSGYIIPD</sequence>
<comment type="similarity">
    <text evidence="2">Belongs to the Orn/Lys/Arg decarboxylase class-I family.</text>
</comment>
<keyword evidence="7" id="KW-0032">Aminotransferase</keyword>
<dbReference type="GO" id="GO:0008483">
    <property type="term" value="F:transaminase activity"/>
    <property type="evidence" value="ECO:0007669"/>
    <property type="project" value="UniProtKB-KW"/>
</dbReference>
<dbReference type="Gene3D" id="3.90.100.10">
    <property type="entry name" value="Orn/Lys/Arg decarboxylase, C-terminal domain"/>
    <property type="match status" value="1"/>
</dbReference>
<evidence type="ECO:0000256" key="3">
    <source>
        <dbReference type="ARBA" id="ARBA00022793"/>
    </source>
</evidence>
<keyword evidence="3" id="KW-0210">Decarboxylase</keyword>
<dbReference type="InterPro" id="IPR000310">
    <property type="entry name" value="Orn/Lys/Arg_deCO2ase_major_dom"/>
</dbReference>
<dbReference type="PROSITE" id="PS00703">
    <property type="entry name" value="OKR_DC_1"/>
    <property type="match status" value="1"/>
</dbReference>
<dbReference type="PANTHER" id="PTHR43277">
    <property type="entry name" value="ARGININE DECARBOXYLASE"/>
    <property type="match status" value="1"/>
</dbReference>
<keyword evidence="8" id="KW-1185">Reference proteome</keyword>
<evidence type="ECO:0000256" key="2">
    <source>
        <dbReference type="ARBA" id="ARBA00010671"/>
    </source>
</evidence>
<feature type="domain" description="Orn/Lys/Arg decarboxylases family 1 pyridoxal-P attachment site" evidence="6">
    <location>
        <begin position="221"/>
        <end position="235"/>
    </location>
</feature>
<reference evidence="7 8" key="1">
    <citation type="submission" date="2022-12" db="EMBL/GenBank/DDBJ databases">
        <title>Draft genome sequence of Paenibacillus sp. dW9.</title>
        <authorList>
            <person name="Choi E.-W."/>
            <person name="Kim D.-U."/>
        </authorList>
    </citation>
    <scope>NUCLEOTIDE SEQUENCE [LARGE SCALE GENOMIC DNA]</scope>
    <source>
        <strain evidence="8">dW9</strain>
    </source>
</reference>
<protein>
    <submittedName>
        <fullName evidence="7">Aminotransferase class V-fold PLP-dependent enzyme</fullName>
    </submittedName>
</protein>
<evidence type="ECO:0000313" key="8">
    <source>
        <dbReference type="Proteomes" id="UP001527882"/>
    </source>
</evidence>
<dbReference type="InterPro" id="IPR015421">
    <property type="entry name" value="PyrdxlP-dep_Trfase_major"/>
</dbReference>
<accession>A0ABT4Q8A3</accession>
<dbReference type="EMBL" id="JAQAGZ010000006">
    <property type="protein sequence ID" value="MCZ8513058.1"/>
    <property type="molecule type" value="Genomic_DNA"/>
</dbReference>
<dbReference type="SUPFAM" id="SSF55904">
    <property type="entry name" value="Ornithine decarboxylase C-terminal domain"/>
    <property type="match status" value="1"/>
</dbReference>
<dbReference type="Pfam" id="PF01276">
    <property type="entry name" value="OKR_DC_1"/>
    <property type="match status" value="1"/>
</dbReference>
<keyword evidence="4" id="KW-0663">Pyridoxal phosphate</keyword>
<dbReference type="InterPro" id="IPR052357">
    <property type="entry name" value="Orn_Lys_Arg_decarboxylase-I"/>
</dbReference>
<gene>
    <name evidence="7" type="ORF">O9H85_11610</name>
</gene>
<organism evidence="7 8">
    <name type="scientific">Paenibacillus gyeongsangnamensis</name>
    <dbReference type="NCBI Taxonomy" id="3388067"/>
    <lineage>
        <taxon>Bacteria</taxon>
        <taxon>Bacillati</taxon>
        <taxon>Bacillota</taxon>
        <taxon>Bacilli</taxon>
        <taxon>Bacillales</taxon>
        <taxon>Paenibacillaceae</taxon>
        <taxon>Paenibacillus</taxon>
    </lineage>
</organism>
<name>A0ABT4Q8A3_9BACL</name>
<comment type="cofactor">
    <cofactor evidence="1">
        <name>pyridoxal 5'-phosphate</name>
        <dbReference type="ChEBI" id="CHEBI:597326"/>
    </cofactor>
</comment>
<dbReference type="Pfam" id="PF03711">
    <property type="entry name" value="OKR_DC_1_C"/>
    <property type="match status" value="1"/>
</dbReference>
<dbReference type="Gene3D" id="3.40.640.10">
    <property type="entry name" value="Type I PLP-dependent aspartate aminotransferase-like (Major domain)"/>
    <property type="match status" value="1"/>
</dbReference>
<dbReference type="RefSeq" id="WP_269881611.1">
    <property type="nucleotide sequence ID" value="NZ_JAQAGZ010000006.1"/>
</dbReference>
<dbReference type="InterPro" id="IPR036633">
    <property type="entry name" value="Prn/Lys/Arg_de-COase_C_sf"/>
</dbReference>
<evidence type="ECO:0000259" key="6">
    <source>
        <dbReference type="PROSITE" id="PS00703"/>
    </source>
</evidence>
<proteinExistence type="inferred from homology"/>
<dbReference type="SUPFAM" id="SSF53383">
    <property type="entry name" value="PLP-dependent transferases"/>
    <property type="match status" value="1"/>
</dbReference>
<comment type="caution">
    <text evidence="7">The sequence shown here is derived from an EMBL/GenBank/DDBJ whole genome shotgun (WGS) entry which is preliminary data.</text>
</comment>
<keyword evidence="7" id="KW-0808">Transferase</keyword>
<dbReference type="InterPro" id="IPR015424">
    <property type="entry name" value="PyrdxlP-dep_Trfase"/>
</dbReference>
<evidence type="ECO:0000256" key="4">
    <source>
        <dbReference type="ARBA" id="ARBA00022898"/>
    </source>
</evidence>
<keyword evidence="5" id="KW-0456">Lyase</keyword>
<dbReference type="PANTHER" id="PTHR43277:SF4">
    <property type="entry name" value="ARGININE DECARBOXYLASE"/>
    <property type="match status" value="1"/>
</dbReference>